<feature type="domain" description="Major facilitator superfamily (MFS) profile" evidence="6">
    <location>
        <begin position="8"/>
        <end position="456"/>
    </location>
</feature>
<feature type="transmembrane region" description="Helical" evidence="5">
    <location>
        <begin position="74"/>
        <end position="91"/>
    </location>
</feature>
<feature type="transmembrane region" description="Helical" evidence="5">
    <location>
        <begin position="398"/>
        <end position="417"/>
    </location>
</feature>
<feature type="transmembrane region" description="Helical" evidence="5">
    <location>
        <begin position="260"/>
        <end position="284"/>
    </location>
</feature>
<keyword evidence="4 5" id="KW-0472">Membrane</keyword>
<dbReference type="InterPro" id="IPR036259">
    <property type="entry name" value="MFS_trans_sf"/>
</dbReference>
<keyword evidence="8" id="KW-1185">Reference proteome</keyword>
<dbReference type="InterPro" id="IPR011701">
    <property type="entry name" value="MFS"/>
</dbReference>
<dbReference type="EMBL" id="JBHRTB010000010">
    <property type="protein sequence ID" value="MFC3144519.1"/>
    <property type="molecule type" value="Genomic_DNA"/>
</dbReference>
<keyword evidence="2 5" id="KW-0812">Transmembrane</keyword>
<evidence type="ECO:0000256" key="3">
    <source>
        <dbReference type="ARBA" id="ARBA00022989"/>
    </source>
</evidence>
<comment type="caution">
    <text evidence="7">The sequence shown here is derived from an EMBL/GenBank/DDBJ whole genome shotgun (WGS) entry which is preliminary data.</text>
</comment>
<dbReference type="Pfam" id="PF07690">
    <property type="entry name" value="MFS_1"/>
    <property type="match status" value="1"/>
</dbReference>
<dbReference type="InterPro" id="IPR020846">
    <property type="entry name" value="MFS_dom"/>
</dbReference>
<feature type="transmembrane region" description="Helical" evidence="5">
    <location>
        <begin position="159"/>
        <end position="180"/>
    </location>
</feature>
<evidence type="ECO:0000259" key="6">
    <source>
        <dbReference type="PROSITE" id="PS50850"/>
    </source>
</evidence>
<dbReference type="SUPFAM" id="SSF103473">
    <property type="entry name" value="MFS general substrate transporter"/>
    <property type="match status" value="1"/>
</dbReference>
<feature type="transmembrane region" description="Helical" evidence="5">
    <location>
        <begin position="327"/>
        <end position="353"/>
    </location>
</feature>
<reference evidence="8" key="1">
    <citation type="journal article" date="2019" name="Int. J. Syst. Evol. Microbiol.">
        <title>The Global Catalogue of Microorganisms (GCM) 10K type strain sequencing project: providing services to taxonomists for standard genome sequencing and annotation.</title>
        <authorList>
            <consortium name="The Broad Institute Genomics Platform"/>
            <consortium name="The Broad Institute Genome Sequencing Center for Infectious Disease"/>
            <person name="Wu L."/>
            <person name="Ma J."/>
        </authorList>
    </citation>
    <scope>NUCLEOTIDE SEQUENCE [LARGE SCALE GENOMIC DNA]</scope>
    <source>
        <strain evidence="8">KCTC 52366</strain>
    </source>
</reference>
<comment type="subcellular location">
    <subcellularLocation>
        <location evidence="1">Membrane</location>
        <topology evidence="1">Multi-pass membrane protein</topology>
    </subcellularLocation>
</comment>
<feature type="transmembrane region" description="Helical" evidence="5">
    <location>
        <begin position="217"/>
        <end position="240"/>
    </location>
</feature>
<feature type="transmembrane region" description="Helical" evidence="5">
    <location>
        <begin position="47"/>
        <end position="67"/>
    </location>
</feature>
<feature type="transmembrane region" description="Helical" evidence="5">
    <location>
        <begin position="359"/>
        <end position="377"/>
    </location>
</feature>
<dbReference type="Gene3D" id="1.20.1250.20">
    <property type="entry name" value="MFS general substrate transporter like domains"/>
    <property type="match status" value="1"/>
</dbReference>
<feature type="transmembrane region" description="Helical" evidence="5">
    <location>
        <begin position="429"/>
        <end position="453"/>
    </location>
</feature>
<dbReference type="PANTHER" id="PTHR23501:SF197">
    <property type="entry name" value="COMD"/>
    <property type="match status" value="1"/>
</dbReference>
<evidence type="ECO:0000256" key="4">
    <source>
        <dbReference type="ARBA" id="ARBA00023136"/>
    </source>
</evidence>
<sequence length="464" mass="47530">MLQRRRLMLVAALLALFLAALEQTIIGPVMGDIAAELGGGRLLPWVATSYLMAATATAPILGAFADIHGRRRALLIAVGLFVIGSVAAALARDLALLVAARALQGAGAGGLIALPFVVVADLVPMRKRALFAAGISTIYAVSSVFGPVAGGILADNLHWSAVFWLNLPLGALVAVMILMADRTGAARRTRKIDVLGAGLLSLATFATILALDNATGSAANAVVALGFLAVAAVFWVGFGYRMTRAADPLVPVHVLTERTILLNAVALFCAQGANIGLAIYLPLYWRSAFGMTATEAGVAILGFLSGVMLGPYLPPRLLLRDPRYRPIMLAGASIAVVGGLLLAVVIGAGGSFAMVEVGSFSLGVGVGIMYPIFLLAVQNAARPENMGAALGVMGFMRAMGATVGASAAGLAAVASGLDGGLDGNGGAGWPAWTLVVPAILMMAVALMACLWMPDRELEGYSSRA</sequence>
<feature type="transmembrane region" description="Helical" evidence="5">
    <location>
        <begin position="103"/>
        <end position="123"/>
    </location>
</feature>
<dbReference type="PANTHER" id="PTHR23501">
    <property type="entry name" value="MAJOR FACILITATOR SUPERFAMILY"/>
    <property type="match status" value="1"/>
</dbReference>
<dbReference type="Proteomes" id="UP001595632">
    <property type="component" value="Unassembled WGS sequence"/>
</dbReference>
<organism evidence="7 8">
    <name type="scientific">Psychromarinibacter halotolerans</name>
    <dbReference type="NCBI Taxonomy" id="1775175"/>
    <lineage>
        <taxon>Bacteria</taxon>
        <taxon>Pseudomonadati</taxon>
        <taxon>Pseudomonadota</taxon>
        <taxon>Alphaproteobacteria</taxon>
        <taxon>Rhodobacterales</taxon>
        <taxon>Paracoccaceae</taxon>
        <taxon>Psychromarinibacter</taxon>
    </lineage>
</organism>
<evidence type="ECO:0000256" key="2">
    <source>
        <dbReference type="ARBA" id="ARBA00022692"/>
    </source>
</evidence>
<feature type="transmembrane region" description="Helical" evidence="5">
    <location>
        <begin position="192"/>
        <end position="211"/>
    </location>
</feature>
<evidence type="ECO:0000256" key="5">
    <source>
        <dbReference type="SAM" id="Phobius"/>
    </source>
</evidence>
<feature type="transmembrane region" description="Helical" evidence="5">
    <location>
        <begin position="130"/>
        <end position="153"/>
    </location>
</feature>
<protein>
    <submittedName>
        <fullName evidence="7">MFS transporter</fullName>
    </submittedName>
</protein>
<evidence type="ECO:0000256" key="1">
    <source>
        <dbReference type="ARBA" id="ARBA00004141"/>
    </source>
</evidence>
<evidence type="ECO:0000313" key="7">
    <source>
        <dbReference type="EMBL" id="MFC3144519.1"/>
    </source>
</evidence>
<dbReference type="PROSITE" id="PS50850">
    <property type="entry name" value="MFS"/>
    <property type="match status" value="1"/>
</dbReference>
<evidence type="ECO:0000313" key="8">
    <source>
        <dbReference type="Proteomes" id="UP001595632"/>
    </source>
</evidence>
<feature type="transmembrane region" description="Helical" evidence="5">
    <location>
        <begin position="296"/>
        <end position="315"/>
    </location>
</feature>
<dbReference type="Gene3D" id="1.20.1720.10">
    <property type="entry name" value="Multidrug resistance protein D"/>
    <property type="match status" value="1"/>
</dbReference>
<dbReference type="RefSeq" id="WP_275633778.1">
    <property type="nucleotide sequence ID" value="NZ_JARGYD010000006.1"/>
</dbReference>
<accession>A0ABV7GWG2</accession>
<keyword evidence="3 5" id="KW-1133">Transmembrane helix</keyword>
<name>A0ABV7GWG2_9RHOB</name>
<proteinExistence type="predicted"/>
<gene>
    <name evidence="7" type="ORF">ACFOGP_17470</name>
</gene>